<proteinExistence type="predicted"/>
<dbReference type="InterPro" id="IPR045862">
    <property type="entry name" value="Trf4-like"/>
</dbReference>
<name>V6M702_9EUKA</name>
<evidence type="ECO:0000313" key="1">
    <source>
        <dbReference type="EMBL" id="EST49189.1"/>
    </source>
</evidence>
<dbReference type="VEuPathDB" id="GiardiaDB:SS50377_26718"/>
<dbReference type="PANTHER" id="PTHR23092:SF15">
    <property type="entry name" value="INACTIVE NON-CANONICAL POLY(A) RNA POLYMERASE PROTEIN TRF4-2-RELATED"/>
    <property type="match status" value="1"/>
</dbReference>
<reference evidence="1 2" key="1">
    <citation type="journal article" date="2014" name="PLoS Genet.">
        <title>The Genome of Spironucleus salmonicida Highlights a Fish Pathogen Adapted to Fluctuating Environments.</title>
        <authorList>
            <person name="Xu F."/>
            <person name="Jerlstrom-Hultqvist J."/>
            <person name="Einarsson E."/>
            <person name="Astvaldsson A."/>
            <person name="Svard S.G."/>
            <person name="Andersson J.O."/>
        </authorList>
    </citation>
    <scope>NUCLEOTIDE SEQUENCE</scope>
    <source>
        <strain evidence="2">ATCC 50377</strain>
    </source>
</reference>
<keyword evidence="3" id="KW-1185">Reference proteome</keyword>
<sequence>MNPLTSIYPQAEDQLQIEIQTYLSYISLTSSEIKAYNTSFETLKKCIIKFYSASRVFLTGSLASNLAFYGADLDFTVTNIKIGDVYKALKNETMCEFINCSHPIVKGTIHNIKFDVSHSGIQVLNDVENNKNLPILIKNLIQILRQIMRSQSIDKLREGGMSSYLLIQLIKAFISEKQQSEDLSTLLKKFLKFYGCKFDCKVQQIQDGRIQDRNYIFQPLKQFPERRAPDIVIIVGKIEIGGSITNWDKIQQTFKTCYNNLKIKSGNILSSIITIDQDAEDLRSKMQKSGSKEDEK</sequence>
<dbReference type="GO" id="GO:0031123">
    <property type="term" value="P:RNA 3'-end processing"/>
    <property type="evidence" value="ECO:0007669"/>
    <property type="project" value="TreeGrafter"/>
</dbReference>
<dbReference type="SUPFAM" id="SSF81301">
    <property type="entry name" value="Nucleotidyltransferase"/>
    <property type="match status" value="1"/>
</dbReference>
<dbReference type="Gene3D" id="1.10.1410.10">
    <property type="match status" value="1"/>
</dbReference>
<dbReference type="GO" id="GO:0005730">
    <property type="term" value="C:nucleolus"/>
    <property type="evidence" value="ECO:0007669"/>
    <property type="project" value="TreeGrafter"/>
</dbReference>
<evidence type="ECO:0000313" key="3">
    <source>
        <dbReference type="Proteomes" id="UP000018208"/>
    </source>
</evidence>
<accession>V6M702</accession>
<dbReference type="AlphaFoldDB" id="V6M702"/>
<dbReference type="Gene3D" id="3.30.460.10">
    <property type="entry name" value="Beta Polymerase, domain 2"/>
    <property type="match status" value="1"/>
</dbReference>
<dbReference type="Proteomes" id="UP000018208">
    <property type="component" value="Unassembled WGS sequence"/>
</dbReference>
<protein>
    <submittedName>
        <fullName evidence="2">DNA polymerase sigma family protein</fullName>
    </submittedName>
</protein>
<evidence type="ECO:0000313" key="2">
    <source>
        <dbReference type="EMBL" id="KAH0570438.1"/>
    </source>
</evidence>
<gene>
    <name evidence="1" type="ORF">SS50377_10405</name>
    <name evidence="2" type="ORF">SS50377_26718</name>
</gene>
<dbReference type="GO" id="GO:0003729">
    <property type="term" value="F:mRNA binding"/>
    <property type="evidence" value="ECO:0007669"/>
    <property type="project" value="TreeGrafter"/>
</dbReference>
<dbReference type="PANTHER" id="PTHR23092">
    <property type="entry name" value="POLY(A) RNA POLYMERASE"/>
    <property type="match status" value="1"/>
</dbReference>
<dbReference type="GO" id="GO:0043634">
    <property type="term" value="P:polyadenylation-dependent ncRNA catabolic process"/>
    <property type="evidence" value="ECO:0007669"/>
    <property type="project" value="TreeGrafter"/>
</dbReference>
<dbReference type="EMBL" id="AUWU02000007">
    <property type="protein sequence ID" value="KAH0570438.1"/>
    <property type="molecule type" value="Genomic_DNA"/>
</dbReference>
<dbReference type="OrthoDB" id="273917at2759"/>
<dbReference type="SUPFAM" id="SSF81631">
    <property type="entry name" value="PAP/OAS1 substrate-binding domain"/>
    <property type="match status" value="1"/>
</dbReference>
<dbReference type="InterPro" id="IPR043519">
    <property type="entry name" value="NT_sf"/>
</dbReference>
<dbReference type="EMBL" id="KI545953">
    <property type="protein sequence ID" value="EST49189.1"/>
    <property type="molecule type" value="Genomic_DNA"/>
</dbReference>
<dbReference type="GO" id="GO:1990817">
    <property type="term" value="F:poly(A) RNA polymerase activity"/>
    <property type="evidence" value="ECO:0007669"/>
    <property type="project" value="InterPro"/>
</dbReference>
<dbReference type="GO" id="GO:0031499">
    <property type="term" value="C:TRAMP complex"/>
    <property type="evidence" value="ECO:0007669"/>
    <property type="project" value="TreeGrafter"/>
</dbReference>
<organism evidence="1">
    <name type="scientific">Spironucleus salmonicida</name>
    <dbReference type="NCBI Taxonomy" id="348837"/>
    <lineage>
        <taxon>Eukaryota</taxon>
        <taxon>Metamonada</taxon>
        <taxon>Diplomonadida</taxon>
        <taxon>Hexamitidae</taxon>
        <taxon>Hexamitinae</taxon>
        <taxon>Spironucleus</taxon>
    </lineage>
</organism>
<reference evidence="2" key="2">
    <citation type="submission" date="2020-12" db="EMBL/GenBank/DDBJ databases">
        <title>New Spironucleus salmonicida genome in near-complete chromosomes.</title>
        <authorList>
            <person name="Xu F."/>
            <person name="Kurt Z."/>
            <person name="Jimenez-Gonzalez A."/>
            <person name="Astvaldsson A."/>
            <person name="Andersson J.O."/>
            <person name="Svard S.G."/>
        </authorList>
    </citation>
    <scope>NUCLEOTIDE SEQUENCE</scope>
    <source>
        <strain evidence="2">ATCC 50377</strain>
    </source>
</reference>